<dbReference type="RefSeq" id="WP_283212856.1">
    <property type="nucleotide sequence ID" value="NZ_JASGBI010000001.1"/>
</dbReference>
<dbReference type="SUPFAM" id="SSF55073">
    <property type="entry name" value="Nucleotide cyclase"/>
    <property type="match status" value="1"/>
</dbReference>
<comment type="caution">
    <text evidence="5">The sequence shown here is derived from an EMBL/GenBank/DDBJ whole genome shotgun (WGS) entry which is preliminary data.</text>
</comment>
<feature type="transmembrane region" description="Helical" evidence="3">
    <location>
        <begin position="155"/>
        <end position="177"/>
    </location>
</feature>
<accession>A0ABT6XH34</accession>
<dbReference type="Gene3D" id="3.30.70.270">
    <property type="match status" value="1"/>
</dbReference>
<dbReference type="SMART" id="SM00267">
    <property type="entry name" value="GGDEF"/>
    <property type="match status" value="1"/>
</dbReference>
<feature type="transmembrane region" description="Helical" evidence="3">
    <location>
        <begin position="336"/>
        <end position="357"/>
    </location>
</feature>
<protein>
    <recommendedName>
        <fullName evidence="1">diguanylate cyclase</fullName>
        <ecNumber evidence="1">2.7.7.65</ecNumber>
    </recommendedName>
</protein>
<keyword evidence="5" id="KW-0808">Transferase</keyword>
<evidence type="ECO:0000256" key="2">
    <source>
        <dbReference type="ARBA" id="ARBA00034247"/>
    </source>
</evidence>
<keyword evidence="3" id="KW-1133">Transmembrane helix</keyword>
<feature type="transmembrane region" description="Helical" evidence="3">
    <location>
        <begin position="221"/>
        <end position="241"/>
    </location>
</feature>
<evidence type="ECO:0000259" key="4">
    <source>
        <dbReference type="PROSITE" id="PS50887"/>
    </source>
</evidence>
<sequence length="560" mass="61284">MIGLLVATLASAQTFDVARLDGDPVPAQVLAGSVESDFASVEGQSIHETGSRPRWWRLTARAPISPAEAPHLVLRFPYLNHVEVWRPGDTMPVRRGLVGHDADFSFSTRALVVPLPQGLATGEAIYIRVHTLTPAPMFVDVEPLAQVHRQDLRHVAMRTFVLGTLSVLALLAVGFWIGIGERSYAYLFLTLAAQALYLASVGGEVRGVPWLADLIGADPRVGRMFGLLGVLASNSFVALYLNLNDHHTRLMRALHVCNAALLLLLLANVGSAANVLGVLASAVFLACAVVTFTASAAGALKRQREAYFMVLSWTPMLVLALLRMGELLGGWRNPEWMEYAFPIGLAMGGLVLTIGLTDHMHQMRRDRDHASRLATYDVLTGALTRSAITERLDALVESAQRGRRPLSVVFFDIDHFKKINDEYGHRVGDQTLRIVSLRTRNRLRTYDLFGRYGGDEVLVVLPDTQLREALCVAENLRAAVNCRPLSIDNRLFTATLSLGVAELHHGESVERLLERADAALYASKETGRDRVTGYTASRLRTTAATPAANTANTHSTSTIY</sequence>
<organism evidence="5 6">
    <name type="scientific">Lysobacter stagni</name>
    <dbReference type="NCBI Taxonomy" id="3045172"/>
    <lineage>
        <taxon>Bacteria</taxon>
        <taxon>Pseudomonadati</taxon>
        <taxon>Pseudomonadota</taxon>
        <taxon>Gammaproteobacteria</taxon>
        <taxon>Lysobacterales</taxon>
        <taxon>Lysobacteraceae</taxon>
        <taxon>Lysobacter</taxon>
    </lineage>
</organism>
<feature type="transmembrane region" description="Helical" evidence="3">
    <location>
        <begin position="306"/>
        <end position="324"/>
    </location>
</feature>
<feature type="transmembrane region" description="Helical" evidence="3">
    <location>
        <begin position="253"/>
        <end position="273"/>
    </location>
</feature>
<dbReference type="Proteomes" id="UP001321580">
    <property type="component" value="Unassembled WGS sequence"/>
</dbReference>
<dbReference type="InterPro" id="IPR000160">
    <property type="entry name" value="GGDEF_dom"/>
</dbReference>
<dbReference type="PANTHER" id="PTHR45138">
    <property type="entry name" value="REGULATORY COMPONENTS OF SENSORY TRANSDUCTION SYSTEM"/>
    <property type="match status" value="1"/>
</dbReference>
<keyword evidence="3" id="KW-0472">Membrane</keyword>
<dbReference type="InterPro" id="IPR043128">
    <property type="entry name" value="Rev_trsase/Diguanyl_cyclase"/>
</dbReference>
<evidence type="ECO:0000256" key="1">
    <source>
        <dbReference type="ARBA" id="ARBA00012528"/>
    </source>
</evidence>
<evidence type="ECO:0000313" key="5">
    <source>
        <dbReference type="EMBL" id="MDI9239472.1"/>
    </source>
</evidence>
<dbReference type="GO" id="GO:0052621">
    <property type="term" value="F:diguanylate cyclase activity"/>
    <property type="evidence" value="ECO:0007669"/>
    <property type="project" value="UniProtKB-EC"/>
</dbReference>
<evidence type="ECO:0000313" key="6">
    <source>
        <dbReference type="Proteomes" id="UP001321580"/>
    </source>
</evidence>
<dbReference type="InterPro" id="IPR029787">
    <property type="entry name" value="Nucleotide_cyclase"/>
</dbReference>
<dbReference type="EC" id="2.7.7.65" evidence="1"/>
<dbReference type="CDD" id="cd01949">
    <property type="entry name" value="GGDEF"/>
    <property type="match status" value="1"/>
</dbReference>
<keyword evidence="5" id="KW-0548">Nucleotidyltransferase</keyword>
<comment type="catalytic activity">
    <reaction evidence="2">
        <text>2 GTP = 3',3'-c-di-GMP + 2 diphosphate</text>
        <dbReference type="Rhea" id="RHEA:24898"/>
        <dbReference type="ChEBI" id="CHEBI:33019"/>
        <dbReference type="ChEBI" id="CHEBI:37565"/>
        <dbReference type="ChEBI" id="CHEBI:58805"/>
        <dbReference type="EC" id="2.7.7.65"/>
    </reaction>
</comment>
<reference evidence="5 6" key="1">
    <citation type="submission" date="2023-05" db="EMBL/GenBank/DDBJ databases">
        <title>Lysobacter sp. strain LF1 Genome sequencing and assembly.</title>
        <authorList>
            <person name="Jung Y."/>
        </authorList>
    </citation>
    <scope>NUCLEOTIDE SEQUENCE [LARGE SCALE GENOMIC DNA]</scope>
    <source>
        <strain evidence="5 6">LF1</strain>
    </source>
</reference>
<feature type="transmembrane region" description="Helical" evidence="3">
    <location>
        <begin position="279"/>
        <end position="299"/>
    </location>
</feature>
<keyword evidence="6" id="KW-1185">Reference proteome</keyword>
<dbReference type="PANTHER" id="PTHR45138:SF9">
    <property type="entry name" value="DIGUANYLATE CYCLASE DGCM-RELATED"/>
    <property type="match status" value="1"/>
</dbReference>
<dbReference type="Pfam" id="PF07695">
    <property type="entry name" value="7TMR-DISM_7TM"/>
    <property type="match status" value="1"/>
</dbReference>
<dbReference type="InterPro" id="IPR011623">
    <property type="entry name" value="7TMR_DISM_rcpt_extracell_dom1"/>
</dbReference>
<feature type="transmembrane region" description="Helical" evidence="3">
    <location>
        <begin position="184"/>
        <end position="201"/>
    </location>
</feature>
<name>A0ABT6XH34_9GAMM</name>
<dbReference type="NCBIfam" id="TIGR00254">
    <property type="entry name" value="GGDEF"/>
    <property type="match status" value="1"/>
</dbReference>
<dbReference type="InterPro" id="IPR050469">
    <property type="entry name" value="Diguanylate_Cyclase"/>
</dbReference>
<dbReference type="PROSITE" id="PS50887">
    <property type="entry name" value="GGDEF"/>
    <property type="match status" value="1"/>
</dbReference>
<dbReference type="Pfam" id="PF00990">
    <property type="entry name" value="GGDEF"/>
    <property type="match status" value="1"/>
</dbReference>
<evidence type="ECO:0000256" key="3">
    <source>
        <dbReference type="SAM" id="Phobius"/>
    </source>
</evidence>
<dbReference type="EMBL" id="JASGBI010000001">
    <property type="protein sequence ID" value="MDI9239472.1"/>
    <property type="molecule type" value="Genomic_DNA"/>
</dbReference>
<keyword evidence="3" id="KW-0812">Transmembrane</keyword>
<proteinExistence type="predicted"/>
<feature type="domain" description="GGDEF" evidence="4">
    <location>
        <begin position="404"/>
        <end position="536"/>
    </location>
</feature>
<gene>
    <name evidence="5" type="ORF">QLQ15_11215</name>
</gene>